<proteinExistence type="predicted"/>
<organism evidence="2 3">
    <name type="scientific">Anguilla anguilla</name>
    <name type="common">European freshwater eel</name>
    <name type="synonym">Muraena anguilla</name>
    <dbReference type="NCBI Taxonomy" id="7936"/>
    <lineage>
        <taxon>Eukaryota</taxon>
        <taxon>Metazoa</taxon>
        <taxon>Chordata</taxon>
        <taxon>Craniata</taxon>
        <taxon>Vertebrata</taxon>
        <taxon>Euteleostomi</taxon>
        <taxon>Actinopterygii</taxon>
        <taxon>Neopterygii</taxon>
        <taxon>Teleostei</taxon>
        <taxon>Anguilliformes</taxon>
        <taxon>Anguillidae</taxon>
        <taxon>Anguilla</taxon>
    </lineage>
</organism>
<dbReference type="Proteomes" id="UP001044222">
    <property type="component" value="Unassembled WGS sequence"/>
</dbReference>
<reference evidence="2" key="1">
    <citation type="submission" date="2021-01" db="EMBL/GenBank/DDBJ databases">
        <title>A chromosome-scale assembly of European eel, Anguilla anguilla.</title>
        <authorList>
            <person name="Henkel C."/>
            <person name="Jong-Raadsen S.A."/>
            <person name="Dufour S."/>
            <person name="Weltzien F.-A."/>
            <person name="Palstra A.P."/>
            <person name="Pelster B."/>
            <person name="Spaink H.P."/>
            <person name="Van Den Thillart G.E."/>
            <person name="Jansen H."/>
            <person name="Zahm M."/>
            <person name="Klopp C."/>
            <person name="Cedric C."/>
            <person name="Louis A."/>
            <person name="Berthelot C."/>
            <person name="Parey E."/>
            <person name="Roest Crollius H."/>
            <person name="Montfort J."/>
            <person name="Robinson-Rechavi M."/>
            <person name="Bucao C."/>
            <person name="Bouchez O."/>
            <person name="Gislard M."/>
            <person name="Lluch J."/>
            <person name="Milhes M."/>
            <person name="Lampietro C."/>
            <person name="Lopez Roques C."/>
            <person name="Donnadieu C."/>
            <person name="Braasch I."/>
            <person name="Desvignes T."/>
            <person name="Postlethwait J."/>
            <person name="Bobe J."/>
            <person name="Guiguen Y."/>
            <person name="Dirks R."/>
        </authorList>
    </citation>
    <scope>NUCLEOTIDE SEQUENCE</scope>
    <source>
        <strain evidence="2">Tag_6206</strain>
        <tissue evidence="2">Liver</tissue>
    </source>
</reference>
<sequence>MAGAKMRGGGGGEKIHSPWAWRPARRHRHAHRRGVNHSNYLSLDPPPTHTCTHTHTHTHTRVWVQVLHRSHQSPVRCRVLLVWLGHYGTYLHDQGMLALQI</sequence>
<evidence type="ECO:0000256" key="1">
    <source>
        <dbReference type="SAM" id="MobiDB-lite"/>
    </source>
</evidence>
<gene>
    <name evidence="2" type="ORF">ANANG_G00025700</name>
</gene>
<accession>A0A9D3N026</accession>
<evidence type="ECO:0000313" key="3">
    <source>
        <dbReference type="Proteomes" id="UP001044222"/>
    </source>
</evidence>
<comment type="caution">
    <text evidence="2">The sequence shown here is derived from an EMBL/GenBank/DDBJ whole genome shotgun (WGS) entry which is preliminary data.</text>
</comment>
<feature type="compositionally biased region" description="Gly residues" evidence="1">
    <location>
        <begin position="1"/>
        <end position="12"/>
    </location>
</feature>
<feature type="region of interest" description="Disordered" evidence="1">
    <location>
        <begin position="1"/>
        <end position="47"/>
    </location>
</feature>
<protein>
    <submittedName>
        <fullName evidence="2">Uncharacterized protein</fullName>
    </submittedName>
</protein>
<dbReference type="AlphaFoldDB" id="A0A9D3N026"/>
<keyword evidence="3" id="KW-1185">Reference proteome</keyword>
<name>A0A9D3N026_ANGAN</name>
<dbReference type="EMBL" id="JAFIRN010000001">
    <property type="protein sequence ID" value="KAG5858024.1"/>
    <property type="molecule type" value="Genomic_DNA"/>
</dbReference>
<feature type="compositionally biased region" description="Basic residues" evidence="1">
    <location>
        <begin position="23"/>
        <end position="35"/>
    </location>
</feature>
<evidence type="ECO:0000313" key="2">
    <source>
        <dbReference type="EMBL" id="KAG5858024.1"/>
    </source>
</evidence>